<comment type="caution">
    <text evidence="3">The sequence shown here is derived from an EMBL/GenBank/DDBJ whole genome shotgun (WGS) entry which is preliminary data.</text>
</comment>
<feature type="compositionally biased region" description="Basic and acidic residues" evidence="1">
    <location>
        <begin position="133"/>
        <end position="143"/>
    </location>
</feature>
<evidence type="ECO:0008006" key="5">
    <source>
        <dbReference type="Google" id="ProtNLM"/>
    </source>
</evidence>
<protein>
    <recommendedName>
        <fullName evidence="5">P pilus assembly/Cpx signaling pathway, periplasmic inhibitor/zinc-resistance associated protein</fullName>
    </recommendedName>
</protein>
<proteinExistence type="predicted"/>
<feature type="region of interest" description="Disordered" evidence="1">
    <location>
        <begin position="128"/>
        <end position="150"/>
    </location>
</feature>
<gene>
    <name evidence="3" type="ORF">NIES592_21920</name>
</gene>
<keyword evidence="4" id="KW-1185">Reference proteome</keyword>
<sequence>MKLKNLSLIVTAAAAAALSFTVMPQRSVQAESAPKVPLQLAQANQQLQPPRIQLSQQQQQKIAQIRANARNSIEKVLTQKQRDQIKTAMQSGQPPQQAFAALDFTPQQKTQLQQILVSSQQQMEAVLTPQQKKQLDQYRENVRRQQQQQR</sequence>
<dbReference type="Proteomes" id="UP000186391">
    <property type="component" value="Unassembled WGS sequence"/>
</dbReference>
<evidence type="ECO:0000256" key="1">
    <source>
        <dbReference type="SAM" id="MobiDB-lite"/>
    </source>
</evidence>
<feature type="signal peptide" evidence="2">
    <location>
        <begin position="1"/>
        <end position="24"/>
    </location>
</feature>
<evidence type="ECO:0000313" key="3">
    <source>
        <dbReference type="EMBL" id="OKH11366.1"/>
    </source>
</evidence>
<evidence type="ECO:0000256" key="2">
    <source>
        <dbReference type="SAM" id="SignalP"/>
    </source>
</evidence>
<evidence type="ECO:0000313" key="4">
    <source>
        <dbReference type="Proteomes" id="UP000186391"/>
    </source>
</evidence>
<organism evidence="3 4">
    <name type="scientific">Fischerella major NIES-592</name>
    <dbReference type="NCBI Taxonomy" id="210994"/>
    <lineage>
        <taxon>Bacteria</taxon>
        <taxon>Bacillati</taxon>
        <taxon>Cyanobacteriota</taxon>
        <taxon>Cyanophyceae</taxon>
        <taxon>Nostocales</taxon>
        <taxon>Hapalosiphonaceae</taxon>
        <taxon>Fischerella</taxon>
    </lineage>
</organism>
<dbReference type="AlphaFoldDB" id="A0A1U7GU05"/>
<dbReference type="OrthoDB" id="518240at2"/>
<feature type="chain" id="PRO_5010563088" description="P pilus assembly/Cpx signaling pathway, periplasmic inhibitor/zinc-resistance associated protein" evidence="2">
    <location>
        <begin position="25"/>
        <end position="150"/>
    </location>
</feature>
<dbReference type="RefSeq" id="WP_009459453.1">
    <property type="nucleotide sequence ID" value="NZ_MRCA01000019.1"/>
</dbReference>
<keyword evidence="2" id="KW-0732">Signal</keyword>
<dbReference type="EMBL" id="MRCA01000019">
    <property type="protein sequence ID" value="OKH11366.1"/>
    <property type="molecule type" value="Genomic_DNA"/>
</dbReference>
<reference evidence="3 4" key="1">
    <citation type="submission" date="2016-11" db="EMBL/GenBank/DDBJ databases">
        <title>Draft Genome Sequences of Nine Cyanobacterial Strains from Diverse Habitats.</title>
        <authorList>
            <person name="Zhu T."/>
            <person name="Hou S."/>
            <person name="Lu X."/>
            <person name="Hess W.R."/>
        </authorList>
    </citation>
    <scope>NUCLEOTIDE SEQUENCE [LARGE SCALE GENOMIC DNA]</scope>
    <source>
        <strain evidence="3 4">NIES-592</strain>
    </source>
</reference>
<accession>A0A1U7GU05</accession>
<dbReference type="Gene3D" id="1.20.120.1490">
    <property type="match status" value="1"/>
</dbReference>
<name>A0A1U7GU05_9CYAN</name>